<dbReference type="SUPFAM" id="SSF57701">
    <property type="entry name" value="Zn2/Cys6 DNA-binding domain"/>
    <property type="match status" value="1"/>
</dbReference>
<dbReference type="InterPro" id="IPR001138">
    <property type="entry name" value="Zn2Cys6_DnaBD"/>
</dbReference>
<dbReference type="GO" id="GO:0008270">
    <property type="term" value="F:zinc ion binding"/>
    <property type="evidence" value="ECO:0007669"/>
    <property type="project" value="InterPro"/>
</dbReference>
<accession>A0A2S6C7U8</accession>
<evidence type="ECO:0000256" key="2">
    <source>
        <dbReference type="ARBA" id="ARBA00022723"/>
    </source>
</evidence>
<evidence type="ECO:0000313" key="7">
    <source>
        <dbReference type="EMBL" id="PPJ55805.1"/>
    </source>
</evidence>
<dbReference type="AlphaFoldDB" id="A0A2S6C7U8"/>
<name>A0A2S6C7U8_9PEZI</name>
<dbReference type="InterPro" id="IPR050987">
    <property type="entry name" value="AtrR-like"/>
</dbReference>
<evidence type="ECO:0000313" key="8">
    <source>
        <dbReference type="Proteomes" id="UP000237631"/>
    </source>
</evidence>
<keyword evidence="2" id="KW-0479">Metal-binding</keyword>
<dbReference type="InterPro" id="IPR036864">
    <property type="entry name" value="Zn2-C6_fun-type_DNA-bd_sf"/>
</dbReference>
<evidence type="ECO:0000256" key="1">
    <source>
        <dbReference type="ARBA" id="ARBA00004123"/>
    </source>
</evidence>
<feature type="domain" description="Zn(2)-C6 fungal-type" evidence="6">
    <location>
        <begin position="17"/>
        <end position="46"/>
    </location>
</feature>
<dbReference type="PROSITE" id="PS00463">
    <property type="entry name" value="ZN2_CY6_FUNGAL_1"/>
    <property type="match status" value="1"/>
</dbReference>
<reference evidence="8" key="1">
    <citation type="journal article" date="2017" name="bioRxiv">
        <title>Conservation of a gene cluster reveals novel cercosporin biosynthetic mechanisms and extends production to the genus Colletotrichum.</title>
        <authorList>
            <person name="de Jonge R."/>
            <person name="Ebert M.K."/>
            <person name="Huitt-Roehl C.R."/>
            <person name="Pal P."/>
            <person name="Suttle J.C."/>
            <person name="Spanner R.E."/>
            <person name="Neubauer J.D."/>
            <person name="Jurick W.M.II."/>
            <person name="Stott K.A."/>
            <person name="Secor G.A."/>
            <person name="Thomma B.P.H.J."/>
            <person name="Van de Peer Y."/>
            <person name="Townsend C.A."/>
            <person name="Bolton M.D."/>
        </authorList>
    </citation>
    <scope>NUCLEOTIDE SEQUENCE [LARGE SCALE GENOMIC DNA]</scope>
    <source>
        <strain evidence="8">CBS538.71</strain>
    </source>
</reference>
<gene>
    <name evidence="7" type="ORF">CBER1_01590</name>
</gene>
<feature type="region of interest" description="Disordered" evidence="5">
    <location>
        <begin position="71"/>
        <end position="93"/>
    </location>
</feature>
<sequence>MAPTTMDVPARKRTVRACDQCRRRKVKCNGKLGCTECNSIGLECSYGSQIKQSRRRNYLIHLEQKVQRLEHELRSARSTSLPDNTQRRASEPSIELSLATNSNPGVRDYHGTVPEISAPSICYWNNSAYKPFEQHGGSTEWVGPNTTKPFLSGLQIPNQCVQSSDGIYRHDSLSPQTPQTASSATWTPVTDVLDYWQSIPDNTCAQPILPTMPQDAGRWYQHPFDQPLDAHDYHGLSYSNGNMAPCPPSYN</sequence>
<dbReference type="OrthoDB" id="3621423at2759"/>
<keyword evidence="8" id="KW-1185">Reference proteome</keyword>
<keyword evidence="3" id="KW-0238">DNA-binding</keyword>
<evidence type="ECO:0000259" key="6">
    <source>
        <dbReference type="PROSITE" id="PS50048"/>
    </source>
</evidence>
<organism evidence="7 8">
    <name type="scientific">Cercospora berteroae</name>
    <dbReference type="NCBI Taxonomy" id="357750"/>
    <lineage>
        <taxon>Eukaryota</taxon>
        <taxon>Fungi</taxon>
        <taxon>Dikarya</taxon>
        <taxon>Ascomycota</taxon>
        <taxon>Pezizomycotina</taxon>
        <taxon>Dothideomycetes</taxon>
        <taxon>Dothideomycetidae</taxon>
        <taxon>Mycosphaerellales</taxon>
        <taxon>Mycosphaerellaceae</taxon>
        <taxon>Cercospora</taxon>
    </lineage>
</organism>
<dbReference type="STRING" id="357750.A0A2S6C7U8"/>
<dbReference type="Gene3D" id="4.10.240.10">
    <property type="entry name" value="Zn(2)-C6 fungal-type DNA-binding domain"/>
    <property type="match status" value="1"/>
</dbReference>
<evidence type="ECO:0000256" key="3">
    <source>
        <dbReference type="ARBA" id="ARBA00023125"/>
    </source>
</evidence>
<comment type="caution">
    <text evidence="7">The sequence shown here is derived from an EMBL/GenBank/DDBJ whole genome shotgun (WGS) entry which is preliminary data.</text>
</comment>
<dbReference type="PANTHER" id="PTHR46910">
    <property type="entry name" value="TRANSCRIPTION FACTOR PDR1"/>
    <property type="match status" value="1"/>
</dbReference>
<dbReference type="SMART" id="SM00066">
    <property type="entry name" value="GAL4"/>
    <property type="match status" value="1"/>
</dbReference>
<dbReference type="PANTHER" id="PTHR46910:SF3">
    <property type="entry name" value="HALOTOLERANCE PROTEIN 9-RELATED"/>
    <property type="match status" value="1"/>
</dbReference>
<dbReference type="GO" id="GO:0003677">
    <property type="term" value="F:DNA binding"/>
    <property type="evidence" value="ECO:0007669"/>
    <property type="project" value="UniProtKB-KW"/>
</dbReference>
<protein>
    <recommendedName>
        <fullName evidence="6">Zn(2)-C6 fungal-type domain-containing protein</fullName>
    </recommendedName>
</protein>
<dbReference type="Pfam" id="PF00172">
    <property type="entry name" value="Zn_clus"/>
    <property type="match status" value="1"/>
</dbReference>
<dbReference type="CDD" id="cd00067">
    <property type="entry name" value="GAL4"/>
    <property type="match status" value="1"/>
</dbReference>
<keyword evidence="4" id="KW-0539">Nucleus</keyword>
<dbReference type="Proteomes" id="UP000237631">
    <property type="component" value="Unassembled WGS sequence"/>
</dbReference>
<proteinExistence type="predicted"/>
<dbReference type="EMBL" id="PNEN01000531">
    <property type="protein sequence ID" value="PPJ55805.1"/>
    <property type="molecule type" value="Genomic_DNA"/>
</dbReference>
<evidence type="ECO:0000256" key="4">
    <source>
        <dbReference type="ARBA" id="ARBA00023242"/>
    </source>
</evidence>
<dbReference type="PROSITE" id="PS50048">
    <property type="entry name" value="ZN2_CY6_FUNGAL_2"/>
    <property type="match status" value="1"/>
</dbReference>
<dbReference type="GO" id="GO:0005634">
    <property type="term" value="C:nucleus"/>
    <property type="evidence" value="ECO:0007669"/>
    <property type="project" value="UniProtKB-SubCell"/>
</dbReference>
<comment type="subcellular location">
    <subcellularLocation>
        <location evidence="1">Nucleus</location>
    </subcellularLocation>
</comment>
<dbReference type="GO" id="GO:0000981">
    <property type="term" value="F:DNA-binding transcription factor activity, RNA polymerase II-specific"/>
    <property type="evidence" value="ECO:0007669"/>
    <property type="project" value="InterPro"/>
</dbReference>
<evidence type="ECO:0000256" key="5">
    <source>
        <dbReference type="SAM" id="MobiDB-lite"/>
    </source>
</evidence>